<feature type="region of interest" description="Disordered" evidence="9">
    <location>
        <begin position="41"/>
        <end position="114"/>
    </location>
</feature>
<evidence type="ECO:0000256" key="3">
    <source>
        <dbReference type="ARBA" id="ARBA00022475"/>
    </source>
</evidence>
<keyword evidence="12" id="KW-1185">Reference proteome</keyword>
<dbReference type="EMBL" id="JBHSXQ010000004">
    <property type="protein sequence ID" value="MFC6906293.1"/>
    <property type="molecule type" value="Genomic_DNA"/>
</dbReference>
<protein>
    <submittedName>
        <fullName evidence="11">Twin-arginine translocase TatA/TatE family subunit</fullName>
    </submittedName>
</protein>
<dbReference type="PANTHER" id="PTHR42982:SF1">
    <property type="entry name" value="SEC-INDEPENDENT PROTEIN TRANSLOCASE PROTEIN TATA"/>
    <property type="match status" value="1"/>
</dbReference>
<evidence type="ECO:0000256" key="10">
    <source>
        <dbReference type="SAM" id="Phobius"/>
    </source>
</evidence>
<keyword evidence="5" id="KW-0653">Protein transport</keyword>
<evidence type="ECO:0000256" key="5">
    <source>
        <dbReference type="ARBA" id="ARBA00022927"/>
    </source>
</evidence>
<dbReference type="GO" id="GO:0015031">
    <property type="term" value="P:protein transport"/>
    <property type="evidence" value="ECO:0007669"/>
    <property type="project" value="UniProtKB-KW"/>
</dbReference>
<accession>A0ABD5V412</accession>
<reference evidence="11 12" key="1">
    <citation type="journal article" date="2019" name="Int. J. Syst. Evol. Microbiol.">
        <title>The Global Catalogue of Microorganisms (GCM) 10K type strain sequencing project: providing services to taxonomists for standard genome sequencing and annotation.</title>
        <authorList>
            <consortium name="The Broad Institute Genomics Platform"/>
            <consortium name="The Broad Institute Genome Sequencing Center for Infectious Disease"/>
            <person name="Wu L."/>
            <person name="Ma J."/>
        </authorList>
    </citation>
    <scope>NUCLEOTIDE SEQUENCE [LARGE SCALE GENOMIC DNA]</scope>
    <source>
        <strain evidence="11 12">CGMCC 1.3240</strain>
    </source>
</reference>
<dbReference type="InterPro" id="IPR003369">
    <property type="entry name" value="TatA/B/E"/>
</dbReference>
<keyword evidence="8 10" id="KW-0472">Membrane</keyword>
<evidence type="ECO:0000256" key="6">
    <source>
        <dbReference type="ARBA" id="ARBA00022989"/>
    </source>
</evidence>
<evidence type="ECO:0000256" key="2">
    <source>
        <dbReference type="ARBA" id="ARBA00022448"/>
    </source>
</evidence>
<dbReference type="Proteomes" id="UP001596312">
    <property type="component" value="Unassembled WGS sequence"/>
</dbReference>
<evidence type="ECO:0000256" key="8">
    <source>
        <dbReference type="ARBA" id="ARBA00023136"/>
    </source>
</evidence>
<dbReference type="Gene3D" id="1.20.5.3310">
    <property type="match status" value="1"/>
</dbReference>
<keyword evidence="6 10" id="KW-1133">Transmembrane helix</keyword>
<proteinExistence type="predicted"/>
<feature type="compositionally biased region" description="Basic and acidic residues" evidence="9">
    <location>
        <begin position="49"/>
        <end position="64"/>
    </location>
</feature>
<dbReference type="NCBIfam" id="TIGR01411">
    <property type="entry name" value="tatAE"/>
    <property type="match status" value="1"/>
</dbReference>
<comment type="subcellular location">
    <subcellularLocation>
        <location evidence="1">Cell membrane</location>
        <topology evidence="1">Single-pass membrane protein</topology>
    </subcellularLocation>
</comment>
<evidence type="ECO:0000256" key="4">
    <source>
        <dbReference type="ARBA" id="ARBA00022692"/>
    </source>
</evidence>
<keyword evidence="7" id="KW-0811">Translocation</keyword>
<dbReference type="AlphaFoldDB" id="A0ABD5V412"/>
<keyword evidence="3" id="KW-1003">Cell membrane</keyword>
<keyword evidence="2" id="KW-0813">Transport</keyword>
<comment type="caution">
    <text evidence="11">The sequence shown here is derived from an EMBL/GenBank/DDBJ whole genome shotgun (WGS) entry which is preliminary data.</text>
</comment>
<gene>
    <name evidence="11" type="ORF">ACFQGH_13935</name>
</gene>
<name>A0ABD5V412_9EURY</name>
<dbReference type="RefSeq" id="WP_340604850.1">
    <property type="nucleotide sequence ID" value="NZ_JBBMXV010000004.1"/>
</dbReference>
<dbReference type="GO" id="GO:0005886">
    <property type="term" value="C:plasma membrane"/>
    <property type="evidence" value="ECO:0007669"/>
    <property type="project" value="UniProtKB-SubCell"/>
</dbReference>
<evidence type="ECO:0000313" key="12">
    <source>
        <dbReference type="Proteomes" id="UP001596312"/>
    </source>
</evidence>
<evidence type="ECO:0000313" key="11">
    <source>
        <dbReference type="EMBL" id="MFC6906293.1"/>
    </source>
</evidence>
<dbReference type="Pfam" id="PF02416">
    <property type="entry name" value="TatA_B_E"/>
    <property type="match status" value="1"/>
</dbReference>
<evidence type="ECO:0000256" key="7">
    <source>
        <dbReference type="ARBA" id="ARBA00023010"/>
    </source>
</evidence>
<feature type="transmembrane region" description="Helical" evidence="10">
    <location>
        <begin position="12"/>
        <end position="31"/>
    </location>
</feature>
<keyword evidence="4 10" id="KW-0812">Transmembrane</keyword>
<organism evidence="11 12">
    <name type="scientific">Halalkalicoccus tibetensis</name>
    <dbReference type="NCBI Taxonomy" id="175632"/>
    <lineage>
        <taxon>Archaea</taxon>
        <taxon>Methanobacteriati</taxon>
        <taxon>Methanobacteriota</taxon>
        <taxon>Stenosarchaea group</taxon>
        <taxon>Halobacteria</taxon>
        <taxon>Halobacteriales</taxon>
        <taxon>Halococcaceae</taxon>
        <taxon>Halalkalicoccus</taxon>
    </lineage>
</organism>
<dbReference type="InterPro" id="IPR006312">
    <property type="entry name" value="TatA/E"/>
</dbReference>
<evidence type="ECO:0000256" key="9">
    <source>
        <dbReference type="SAM" id="MobiDB-lite"/>
    </source>
</evidence>
<evidence type="ECO:0000256" key="1">
    <source>
        <dbReference type="ARBA" id="ARBA00004162"/>
    </source>
</evidence>
<dbReference type="PANTHER" id="PTHR42982">
    <property type="entry name" value="SEC-INDEPENDENT PROTEIN TRANSLOCASE PROTEIN TATA"/>
    <property type="match status" value="1"/>
</dbReference>
<feature type="compositionally biased region" description="Acidic residues" evidence="9">
    <location>
        <begin position="69"/>
        <end position="114"/>
    </location>
</feature>
<sequence>MTVQFAPLFGPIPGGIELAVIVLIAILLFGANKIPKLARSTGQAMGEFQKGREEIDQELKEMRDGATQTEDEPEPEIGEDEEPEIGADEPTAEMESDTGADLETETSTETDENR</sequence>